<organism evidence="2 3">
    <name type="scientific">Thraustotheca clavata</name>
    <dbReference type="NCBI Taxonomy" id="74557"/>
    <lineage>
        <taxon>Eukaryota</taxon>
        <taxon>Sar</taxon>
        <taxon>Stramenopiles</taxon>
        <taxon>Oomycota</taxon>
        <taxon>Saprolegniomycetes</taxon>
        <taxon>Saprolegniales</taxon>
        <taxon>Achlyaceae</taxon>
        <taxon>Thraustotheca</taxon>
    </lineage>
</organism>
<feature type="region of interest" description="Disordered" evidence="1">
    <location>
        <begin position="1328"/>
        <end position="1350"/>
    </location>
</feature>
<dbReference type="EMBL" id="JNBS01002619">
    <property type="protein sequence ID" value="OQR89988.1"/>
    <property type="molecule type" value="Genomic_DNA"/>
</dbReference>
<gene>
    <name evidence="2" type="ORF">THRCLA_09482</name>
</gene>
<dbReference type="Gene3D" id="1.25.10.10">
    <property type="entry name" value="Leucine-rich Repeat Variant"/>
    <property type="match status" value="7"/>
</dbReference>
<accession>A0A1V9YW42</accession>
<feature type="region of interest" description="Disordered" evidence="1">
    <location>
        <begin position="213"/>
        <end position="242"/>
    </location>
</feature>
<dbReference type="Proteomes" id="UP000243217">
    <property type="component" value="Unassembled WGS sequence"/>
</dbReference>
<dbReference type="InterPro" id="IPR000225">
    <property type="entry name" value="Armadillo"/>
</dbReference>
<protein>
    <submittedName>
        <fullName evidence="2">Uncharacterized protein</fullName>
    </submittedName>
</protein>
<evidence type="ECO:0000313" key="3">
    <source>
        <dbReference type="Proteomes" id="UP000243217"/>
    </source>
</evidence>
<evidence type="ECO:0000256" key="1">
    <source>
        <dbReference type="SAM" id="MobiDB-lite"/>
    </source>
</evidence>
<dbReference type="PANTHER" id="PTHR23315">
    <property type="entry name" value="U BOX DOMAIN-CONTAINING"/>
    <property type="match status" value="1"/>
</dbReference>
<dbReference type="OrthoDB" id="7537227at2759"/>
<dbReference type="PANTHER" id="PTHR23315:SF7">
    <property type="entry name" value="U-BOX DOMAIN-CONTAINING PROTEIN 4"/>
    <property type="match status" value="1"/>
</dbReference>
<dbReference type="SMART" id="SM00185">
    <property type="entry name" value="ARM"/>
    <property type="match status" value="12"/>
</dbReference>
<dbReference type="InterPro" id="IPR016024">
    <property type="entry name" value="ARM-type_fold"/>
</dbReference>
<feature type="compositionally biased region" description="Polar residues" evidence="1">
    <location>
        <begin position="223"/>
        <end position="242"/>
    </location>
</feature>
<dbReference type="InterPro" id="IPR011989">
    <property type="entry name" value="ARM-like"/>
</dbReference>
<evidence type="ECO:0000313" key="2">
    <source>
        <dbReference type="EMBL" id="OQR89988.1"/>
    </source>
</evidence>
<comment type="caution">
    <text evidence="2">The sequence shown here is derived from an EMBL/GenBank/DDBJ whole genome shotgun (WGS) entry which is preliminary data.</text>
</comment>
<feature type="compositionally biased region" description="Pro residues" evidence="1">
    <location>
        <begin position="1332"/>
        <end position="1342"/>
    </location>
</feature>
<dbReference type="SUPFAM" id="SSF48371">
    <property type="entry name" value="ARM repeat"/>
    <property type="match status" value="3"/>
</dbReference>
<sequence length="1580" mass="172769">MNLDLLWEHEKRRSMEEDSIGLVTLVKTKKRSIKRQGSTKQIVAGQCIPGFVADDKLFEKSGFALDYEGHTSKRMNSPLLLTATANIAPVAEVKRKPITIMSDFSSPGKKKATIPHKVAAFNSMAKNHPQARKERAIAHKDEPTHDAFRHYIGDFFSTRGEYVDGMLYMSRMKKSHAILFGSKSSITDTANSNLPPVQSIDGNQLKDALADAPLLNSPKPESDSNASRAKTQSQRCSSTLANWSSNPANARLMVDEGVVQAVILLSKTDDIPTRIHCVTTFMNLSNVSDLRRGIIKLGAVQTIVSILNGCDDKTLQTACALTICNLCCLQGEESALVADGAVGALAALINETISVAPICERGLFNLTCVTEPYFQIEVVIKTLIALSSSGQAKKRTMRMCATAFVNLSNMKRARSRLMEEGIVAAITALLRSPDIEVKHMLAYVLCNISSMRSCRVELVTKGSMNVLVALSSTPLLTPKTQWLIGSTLSNLSKEGTIRLRLVLEGLLSIVTFILRSNTYDAAPRSIADEIRKVCATAIHNCSCSEDTRVKLVERDGVAILTTITTSAPTDTKRMGTLALCNFLMVKQAAIEIATSGALASLFELAMLPNSPMNAQMLYAVALYNLCQNSISRESIGTSGGVAAIVNLCCTNLSARGLHIITLCTAALCYLAADDTTRHFVATLDVVHAITKVLQTELSDANSIPIQRYCCACLSILSQDEACSILILEHGAIEAVLLSCVNSRDSETKACCCDLLASLSYHVKCRYQLVSLGVLPSLTKLAKLRDPDIQRRCATTLGNLASEKAVHDTLLSSNIVSILSILSNSYSEESQSDCAKALCNLSCSPGHEVKLVAEGAIGVLFMISAVRSGSASTKETCARAVGNLLIESTMASILKQGLVKLLPAITKLDAAIASPIPATIYAKLLRSNDARDVLCNETQSLRTLFMYMQMMHPLQSTTDLLGAIACEILLHENTRHRAVQEGLLDAILFLAEKSNYKSNRFVSALLIMALHDDTREYLSDAKCITTLLSYLKTSDPTSILLTVSALSHLVWHDIPRQKVDAAQVSTSIIEIISEYSTNQPILDAILLSLCCLSFEEFHASTMLENGIFDALLQCYEENHSINRALMCILVRQLSRTKEFTAQESTVPKIIELVSRLSRSLRNEKDEDAALDCAEILCSMSYLDSLLPKMVVKEIVESLQVLLGYTSLETQWRCTACLCVLSSDSSCRQSMVELGCTRLLVEVAHSKSRYDTLHCCSVTLSNLSCDPANTNQMVQEQTVPALLHLAKIDNDVTRDACSLALANLSKESPTVNSGSVLALINLSMVGKEARSVSPSPPIVRPPPILNEHQKTRTAPPPYNYPLDDHGILFDSKYIAEIPDRQPPIPHLPAITVDTGNINPGEPSLTSSNLDIDEMPQDNQIQFPKVEPTDPTCHVDIADIEEELRDDSILQPEIEQPTTSKVELERVDESDADFGEWKTFCENTNTKVVPPLVTRKRSSKEKRTAPRLVKEPTTKILTSCASDSCLPTSSHIDTNEKHSMGKKRMTMKTLHVSPLKADTPLIKHPLEKPLDLKEQARKMGLWN</sequence>
<keyword evidence="3" id="KW-1185">Reference proteome</keyword>
<dbReference type="STRING" id="74557.A0A1V9YW42"/>
<name>A0A1V9YW42_9STRA</name>
<proteinExistence type="predicted"/>
<dbReference type="Pfam" id="PF00514">
    <property type="entry name" value="Arm"/>
    <property type="match status" value="1"/>
</dbReference>
<reference evidence="2 3" key="1">
    <citation type="journal article" date="2014" name="Genome Biol. Evol.">
        <title>The secreted proteins of Achlya hypogyna and Thraustotheca clavata identify the ancestral oomycete secretome and reveal gene acquisitions by horizontal gene transfer.</title>
        <authorList>
            <person name="Misner I."/>
            <person name="Blouin N."/>
            <person name="Leonard G."/>
            <person name="Richards T.A."/>
            <person name="Lane C.E."/>
        </authorList>
    </citation>
    <scope>NUCLEOTIDE SEQUENCE [LARGE SCALE GENOMIC DNA]</scope>
    <source>
        <strain evidence="2 3">ATCC 34112</strain>
    </source>
</reference>